<name>A0A076MS23_AMYME</name>
<gene>
    <name evidence="2" type="ORF">AMETH_3382</name>
</gene>
<feature type="compositionally biased region" description="Polar residues" evidence="1">
    <location>
        <begin position="55"/>
        <end position="72"/>
    </location>
</feature>
<dbReference type="AlphaFoldDB" id="A0A076MS23"/>
<evidence type="ECO:0000313" key="2">
    <source>
        <dbReference type="EMBL" id="AIJ23474.1"/>
    </source>
</evidence>
<evidence type="ECO:0000313" key="3">
    <source>
        <dbReference type="Proteomes" id="UP000062973"/>
    </source>
</evidence>
<organism evidence="2 3">
    <name type="scientific">Amycolatopsis methanolica 239</name>
    <dbReference type="NCBI Taxonomy" id="1068978"/>
    <lineage>
        <taxon>Bacteria</taxon>
        <taxon>Bacillati</taxon>
        <taxon>Actinomycetota</taxon>
        <taxon>Actinomycetes</taxon>
        <taxon>Pseudonocardiales</taxon>
        <taxon>Pseudonocardiaceae</taxon>
        <taxon>Amycolatopsis</taxon>
        <taxon>Amycolatopsis methanolica group</taxon>
    </lineage>
</organism>
<protein>
    <submittedName>
        <fullName evidence="2">CarR protein</fullName>
    </submittedName>
</protein>
<dbReference type="EMBL" id="CP009110">
    <property type="protein sequence ID" value="AIJ23474.1"/>
    <property type="molecule type" value="Genomic_DNA"/>
</dbReference>
<feature type="compositionally biased region" description="Polar residues" evidence="1">
    <location>
        <begin position="99"/>
        <end position="119"/>
    </location>
</feature>
<proteinExistence type="predicted"/>
<reference evidence="2 3" key="1">
    <citation type="submission" date="2014-07" db="EMBL/GenBank/DDBJ databases">
        <title>Whole Genome Sequence of the Amycolatopsis methanolica 239.</title>
        <authorList>
            <person name="Tang B."/>
        </authorList>
    </citation>
    <scope>NUCLEOTIDE SEQUENCE [LARGE SCALE GENOMIC DNA]</scope>
    <source>
        <strain evidence="2 3">239</strain>
    </source>
</reference>
<feature type="region of interest" description="Disordered" evidence="1">
    <location>
        <begin position="43"/>
        <end position="119"/>
    </location>
</feature>
<evidence type="ECO:0000256" key="1">
    <source>
        <dbReference type="SAM" id="MobiDB-lite"/>
    </source>
</evidence>
<accession>A0A076MS23</accession>
<dbReference type="HOGENOM" id="CLU_171956_0_0_11"/>
<dbReference type="Proteomes" id="UP000062973">
    <property type="component" value="Chromosome"/>
</dbReference>
<sequence>MGERAPTSSHTGTRFGAAQDRIRRPVAVSPLKTTFAIRRLLARSRPTPSPRPVTMLNTPGGITSPITSASFSTDHDASDTGLSTEQLPAASAGARFHAATSTGKCTGRNWATTPSGSRN</sequence>
<dbReference type="KEGG" id="amq:AMETH_3382"/>
<feature type="region of interest" description="Disordered" evidence="1">
    <location>
        <begin position="1"/>
        <end position="21"/>
    </location>
</feature>
<feature type="compositionally biased region" description="Polar residues" evidence="1">
    <location>
        <begin position="1"/>
        <end position="12"/>
    </location>
</feature>
<keyword evidence="3" id="KW-1185">Reference proteome</keyword>